<proteinExistence type="predicted"/>
<gene>
    <name evidence="3" type="ORF">KGF56_003383</name>
</gene>
<keyword evidence="4" id="KW-1185">Reference proteome</keyword>
<feature type="signal peptide" evidence="2">
    <location>
        <begin position="1"/>
        <end position="20"/>
    </location>
</feature>
<organism evidence="3 4">
    <name type="scientific">Candida oxycetoniae</name>
    <dbReference type="NCBI Taxonomy" id="497107"/>
    <lineage>
        <taxon>Eukaryota</taxon>
        <taxon>Fungi</taxon>
        <taxon>Dikarya</taxon>
        <taxon>Ascomycota</taxon>
        <taxon>Saccharomycotina</taxon>
        <taxon>Pichiomycetes</taxon>
        <taxon>Debaryomycetaceae</taxon>
        <taxon>Candida/Lodderomyces clade</taxon>
        <taxon>Candida</taxon>
    </lineage>
</organism>
<protein>
    <submittedName>
        <fullName evidence="3">Uncharacterized protein</fullName>
    </submittedName>
</protein>
<keyword evidence="2" id="KW-0732">Signal</keyword>
<dbReference type="RefSeq" id="XP_049179570.1">
    <property type="nucleotide sequence ID" value="XM_049324709.1"/>
</dbReference>
<sequence>MLFSKTLLTAMLASASLIKAEELDTTIVSTITITMTLYTPEESLSLEAARIASEESVASQSSVEAMRSLAEEYYASLSSVEYAKQTAEANKDVAGYSNTTDIAETTAIRNTTATRTTATTRVGSSSSSSSSETAGLSSVETSSQGAAFGIYNKEHLGSISVTAGFLAVVAAIF</sequence>
<evidence type="ECO:0000256" key="2">
    <source>
        <dbReference type="SAM" id="SignalP"/>
    </source>
</evidence>
<dbReference type="GeneID" id="73380998"/>
<dbReference type="EMBL" id="JAHUZD010000119">
    <property type="protein sequence ID" value="KAI3403823.2"/>
    <property type="molecule type" value="Genomic_DNA"/>
</dbReference>
<reference evidence="3" key="1">
    <citation type="journal article" date="2022" name="DNA Res.">
        <title>Genome analysis of five recently described species of the CUG-Ser clade uncovers Candida theae as a new hybrid lineage with pathogenic potential in the Candida parapsilosis species complex.</title>
        <authorList>
            <person name="Mixao V."/>
            <person name="Del Olmo V."/>
            <person name="Hegedusova E."/>
            <person name="Saus E."/>
            <person name="Pryszcz L."/>
            <person name="Cillingova A."/>
            <person name="Nosek J."/>
            <person name="Gabaldon T."/>
        </authorList>
    </citation>
    <scope>NUCLEOTIDE SEQUENCE</scope>
    <source>
        <strain evidence="3">CBS 10844</strain>
    </source>
</reference>
<evidence type="ECO:0000313" key="3">
    <source>
        <dbReference type="EMBL" id="KAI3403823.2"/>
    </source>
</evidence>
<dbReference type="AlphaFoldDB" id="A0AAI9SVG3"/>
<accession>A0AAI9SVG3</accession>
<feature type="chain" id="PRO_5042508220" evidence="2">
    <location>
        <begin position="21"/>
        <end position="173"/>
    </location>
</feature>
<evidence type="ECO:0000313" key="4">
    <source>
        <dbReference type="Proteomes" id="UP001202479"/>
    </source>
</evidence>
<comment type="caution">
    <text evidence="3">The sequence shown here is derived from an EMBL/GenBank/DDBJ whole genome shotgun (WGS) entry which is preliminary data.</text>
</comment>
<evidence type="ECO:0000256" key="1">
    <source>
        <dbReference type="SAM" id="MobiDB-lite"/>
    </source>
</evidence>
<name>A0AAI9SVG3_9ASCO</name>
<dbReference type="Proteomes" id="UP001202479">
    <property type="component" value="Unassembled WGS sequence"/>
</dbReference>
<feature type="region of interest" description="Disordered" evidence="1">
    <location>
        <begin position="112"/>
        <end position="137"/>
    </location>
</feature>